<dbReference type="Pfam" id="PF00072">
    <property type="entry name" value="Response_reg"/>
    <property type="match status" value="1"/>
</dbReference>
<dbReference type="SMART" id="SM00448">
    <property type="entry name" value="REC"/>
    <property type="match status" value="1"/>
</dbReference>
<dbReference type="PROSITE" id="PS50113">
    <property type="entry name" value="PAC"/>
    <property type="match status" value="1"/>
</dbReference>
<keyword evidence="11" id="KW-1185">Reference proteome</keyword>
<dbReference type="InterPro" id="IPR000700">
    <property type="entry name" value="PAS-assoc_C"/>
</dbReference>
<dbReference type="NCBIfam" id="TIGR00229">
    <property type="entry name" value="sensory_box"/>
    <property type="match status" value="1"/>
</dbReference>
<dbReference type="SUPFAM" id="SSF55874">
    <property type="entry name" value="ATPase domain of HSP90 chaperone/DNA topoisomerase II/histidine kinase"/>
    <property type="match status" value="1"/>
</dbReference>
<gene>
    <name evidence="10" type="ORF">CKY28_05765</name>
</gene>
<dbReference type="InterPro" id="IPR035965">
    <property type="entry name" value="PAS-like_dom_sf"/>
</dbReference>
<feature type="domain" description="PAC" evidence="9">
    <location>
        <begin position="103"/>
        <end position="157"/>
    </location>
</feature>
<keyword evidence="10" id="KW-0808">Transferase</keyword>
<dbReference type="Pfam" id="PF13426">
    <property type="entry name" value="PAS_9"/>
    <property type="match status" value="1"/>
</dbReference>
<dbReference type="Gene3D" id="3.30.450.20">
    <property type="entry name" value="PAS domain"/>
    <property type="match status" value="1"/>
</dbReference>
<dbReference type="SMART" id="SM00086">
    <property type="entry name" value="PAC"/>
    <property type="match status" value="1"/>
</dbReference>
<evidence type="ECO:0000313" key="10">
    <source>
        <dbReference type="EMBL" id="PAX08860.1"/>
    </source>
</evidence>
<dbReference type="Pfam" id="PF00512">
    <property type="entry name" value="HisKA"/>
    <property type="match status" value="1"/>
</dbReference>
<name>A0A2A2SI68_9SPHN</name>
<dbReference type="InterPro" id="IPR004358">
    <property type="entry name" value="Sig_transdc_His_kin-like_C"/>
</dbReference>
<dbReference type="InterPro" id="IPR001610">
    <property type="entry name" value="PAC"/>
</dbReference>
<evidence type="ECO:0000256" key="4">
    <source>
        <dbReference type="PROSITE-ProRule" id="PRU00169"/>
    </source>
</evidence>
<dbReference type="InterPro" id="IPR000014">
    <property type="entry name" value="PAS"/>
</dbReference>
<feature type="domain" description="PAS" evidence="8">
    <location>
        <begin position="29"/>
        <end position="102"/>
    </location>
</feature>
<evidence type="ECO:0000256" key="5">
    <source>
        <dbReference type="SAM" id="MobiDB-lite"/>
    </source>
</evidence>
<dbReference type="SUPFAM" id="SSF52172">
    <property type="entry name" value="CheY-like"/>
    <property type="match status" value="1"/>
</dbReference>
<dbReference type="PROSITE" id="PS50112">
    <property type="entry name" value="PAS"/>
    <property type="match status" value="1"/>
</dbReference>
<feature type="domain" description="Response regulatory" evidence="7">
    <location>
        <begin position="420"/>
        <end position="536"/>
    </location>
</feature>
<evidence type="ECO:0000256" key="3">
    <source>
        <dbReference type="ARBA" id="ARBA00022553"/>
    </source>
</evidence>
<proteinExistence type="predicted"/>
<dbReference type="InterPro" id="IPR036890">
    <property type="entry name" value="HATPase_C_sf"/>
</dbReference>
<evidence type="ECO:0000259" key="9">
    <source>
        <dbReference type="PROSITE" id="PS50113"/>
    </source>
</evidence>
<dbReference type="RefSeq" id="WP_095997371.1">
    <property type="nucleotide sequence ID" value="NZ_NSLI01000002.1"/>
</dbReference>
<dbReference type="PROSITE" id="PS50110">
    <property type="entry name" value="RESPONSE_REGULATORY"/>
    <property type="match status" value="1"/>
</dbReference>
<dbReference type="EC" id="2.7.13.3" evidence="2"/>
<dbReference type="PANTHER" id="PTHR43065:SF42">
    <property type="entry name" value="TWO-COMPONENT SENSOR PPRA"/>
    <property type="match status" value="1"/>
</dbReference>
<dbReference type="PROSITE" id="PS50109">
    <property type="entry name" value="HIS_KIN"/>
    <property type="match status" value="1"/>
</dbReference>
<dbReference type="CDD" id="cd00130">
    <property type="entry name" value="PAS"/>
    <property type="match status" value="1"/>
</dbReference>
<dbReference type="SUPFAM" id="SSF47384">
    <property type="entry name" value="Homodimeric domain of signal transducing histidine kinase"/>
    <property type="match status" value="1"/>
</dbReference>
<dbReference type="PRINTS" id="PR00344">
    <property type="entry name" value="BCTRLSENSOR"/>
</dbReference>
<comment type="catalytic activity">
    <reaction evidence="1">
        <text>ATP + protein L-histidine = ADP + protein N-phospho-L-histidine.</text>
        <dbReference type="EC" id="2.7.13.3"/>
    </reaction>
</comment>
<dbReference type="Gene3D" id="3.40.50.2300">
    <property type="match status" value="1"/>
</dbReference>
<dbReference type="OrthoDB" id="9796100at2"/>
<dbReference type="Pfam" id="PF02518">
    <property type="entry name" value="HATPase_c"/>
    <property type="match status" value="1"/>
</dbReference>
<evidence type="ECO:0000256" key="1">
    <source>
        <dbReference type="ARBA" id="ARBA00000085"/>
    </source>
</evidence>
<comment type="caution">
    <text evidence="10">The sequence shown here is derived from an EMBL/GenBank/DDBJ whole genome shotgun (WGS) entry which is preliminary data.</text>
</comment>
<dbReference type="InterPro" id="IPR011006">
    <property type="entry name" value="CheY-like_superfamily"/>
</dbReference>
<evidence type="ECO:0000313" key="11">
    <source>
        <dbReference type="Proteomes" id="UP000218151"/>
    </source>
</evidence>
<dbReference type="Proteomes" id="UP000218151">
    <property type="component" value="Unassembled WGS sequence"/>
</dbReference>
<dbReference type="Gene3D" id="3.30.565.10">
    <property type="entry name" value="Histidine kinase-like ATPase, C-terminal domain"/>
    <property type="match status" value="1"/>
</dbReference>
<dbReference type="InterPro" id="IPR005467">
    <property type="entry name" value="His_kinase_dom"/>
</dbReference>
<dbReference type="InterPro" id="IPR003661">
    <property type="entry name" value="HisK_dim/P_dom"/>
</dbReference>
<dbReference type="NCBIfam" id="NF010076">
    <property type="entry name" value="PRK13557.1"/>
    <property type="match status" value="1"/>
</dbReference>
<feature type="modified residue" description="4-aspartylphosphate" evidence="4">
    <location>
        <position position="470"/>
    </location>
</feature>
<feature type="region of interest" description="Disordered" evidence="5">
    <location>
        <begin position="1"/>
        <end position="24"/>
    </location>
</feature>
<accession>A0A2A2SI68</accession>
<dbReference type="CDD" id="cd00082">
    <property type="entry name" value="HisKA"/>
    <property type="match status" value="1"/>
</dbReference>
<evidence type="ECO:0000259" key="6">
    <source>
        <dbReference type="PROSITE" id="PS50109"/>
    </source>
</evidence>
<dbReference type="InterPro" id="IPR001789">
    <property type="entry name" value="Sig_transdc_resp-reg_receiver"/>
</dbReference>
<feature type="domain" description="Histidine kinase" evidence="6">
    <location>
        <begin position="170"/>
        <end position="398"/>
    </location>
</feature>
<dbReference type="SMART" id="SM00388">
    <property type="entry name" value="HisKA"/>
    <property type="match status" value="1"/>
</dbReference>
<dbReference type="InterPro" id="IPR003594">
    <property type="entry name" value="HATPase_dom"/>
</dbReference>
<evidence type="ECO:0000259" key="7">
    <source>
        <dbReference type="PROSITE" id="PS50110"/>
    </source>
</evidence>
<reference evidence="11" key="1">
    <citation type="submission" date="2017-09" db="EMBL/GenBank/DDBJ databases">
        <authorList>
            <person name="Feng G."/>
            <person name="Zhu H."/>
        </authorList>
    </citation>
    <scope>NUCLEOTIDE SEQUENCE [LARGE SCALE GENOMIC DNA]</scope>
    <source>
        <strain evidence="11">1PNM-20</strain>
    </source>
</reference>
<dbReference type="SMART" id="SM00387">
    <property type="entry name" value="HATPase_c"/>
    <property type="match status" value="1"/>
</dbReference>
<sequence length="543" mass="59187">MKGGDPETYSGGPPPRLSGAVNPDMADRNNDVFFAAVSTTRMPMIVTDPNKPDNPIVFANPAFMNMTGYRRDELIGRNCRLLQGPDTDLETIAELRDAIRERRETAVEILNYKKDGATFWNGLFMSPVFDADGNLVYYFGSQLDVSRRRDAEEGLRQAQKMEAVGQLTGGVAHDFNNLLTVIQGFTDLVLTQLRIDPAAFDAGRAIRSLEAVMQAARRGATLTQQLLAFARKQTLRDRVVDLVTLIRELYPIIERTAGGAVRVDIRAEHGACNARIDANQAELAILNILINARDAMPHGGGITIDCAHRTIDAGDQGFGELEPGDYVMLSITDTGTGMSPEILRRVTEPFFTTKEPGKGTGLGLSMVYGFMKQSGGALRLYSEEGLGTTVRMIFPRASGAAEPPALPQQRDMLDKRGHETVLVVEDQADVGDYAEAVLRELGYAVLRAGDADEALRILDRSTHIDLLFSDLIMPGGMNGVMLAREVRRRRPGVKVLLTTGYAGSSIERVDAEGAEFDVIGKPYRRAELASGVRRALDGPSGTV</sequence>
<dbReference type="SUPFAM" id="SSF55785">
    <property type="entry name" value="PYP-like sensor domain (PAS domain)"/>
    <property type="match status" value="1"/>
</dbReference>
<evidence type="ECO:0000259" key="8">
    <source>
        <dbReference type="PROSITE" id="PS50112"/>
    </source>
</evidence>
<evidence type="ECO:0000256" key="2">
    <source>
        <dbReference type="ARBA" id="ARBA00012438"/>
    </source>
</evidence>
<dbReference type="SMART" id="SM00091">
    <property type="entry name" value="PAS"/>
    <property type="match status" value="1"/>
</dbReference>
<dbReference type="Gene3D" id="1.10.287.130">
    <property type="match status" value="1"/>
</dbReference>
<organism evidence="10 11">
    <name type="scientific">Sphingomonas lenta</name>
    <dbReference type="NCBI Taxonomy" id="1141887"/>
    <lineage>
        <taxon>Bacteria</taxon>
        <taxon>Pseudomonadati</taxon>
        <taxon>Pseudomonadota</taxon>
        <taxon>Alphaproteobacteria</taxon>
        <taxon>Sphingomonadales</taxon>
        <taxon>Sphingomonadaceae</taxon>
        <taxon>Sphingomonas</taxon>
    </lineage>
</organism>
<keyword evidence="3 4" id="KW-0597">Phosphoprotein</keyword>
<dbReference type="CDD" id="cd18161">
    <property type="entry name" value="REC_hyHK_blue-like"/>
    <property type="match status" value="1"/>
</dbReference>
<dbReference type="GO" id="GO:0000155">
    <property type="term" value="F:phosphorelay sensor kinase activity"/>
    <property type="evidence" value="ECO:0007669"/>
    <property type="project" value="InterPro"/>
</dbReference>
<keyword evidence="10" id="KW-0418">Kinase</keyword>
<dbReference type="InterPro" id="IPR036097">
    <property type="entry name" value="HisK_dim/P_sf"/>
</dbReference>
<dbReference type="PANTHER" id="PTHR43065">
    <property type="entry name" value="SENSOR HISTIDINE KINASE"/>
    <property type="match status" value="1"/>
</dbReference>
<dbReference type="EMBL" id="NSLI01000002">
    <property type="protein sequence ID" value="PAX08860.1"/>
    <property type="molecule type" value="Genomic_DNA"/>
</dbReference>
<protein>
    <recommendedName>
        <fullName evidence="2">histidine kinase</fullName>
        <ecNumber evidence="2">2.7.13.3</ecNumber>
    </recommendedName>
</protein>
<dbReference type="AlphaFoldDB" id="A0A2A2SI68"/>